<accession>A0A7W7SYP0</accession>
<organism evidence="1 2">
    <name type="scientific">Saccharothrix violaceirubra</name>
    <dbReference type="NCBI Taxonomy" id="413306"/>
    <lineage>
        <taxon>Bacteria</taxon>
        <taxon>Bacillati</taxon>
        <taxon>Actinomycetota</taxon>
        <taxon>Actinomycetes</taxon>
        <taxon>Pseudonocardiales</taxon>
        <taxon>Pseudonocardiaceae</taxon>
        <taxon>Saccharothrix</taxon>
    </lineage>
</organism>
<comment type="caution">
    <text evidence="1">The sequence shown here is derived from an EMBL/GenBank/DDBJ whole genome shotgun (WGS) entry which is preliminary data.</text>
</comment>
<dbReference type="EMBL" id="JACHJS010000001">
    <property type="protein sequence ID" value="MBB4963131.1"/>
    <property type="molecule type" value="Genomic_DNA"/>
</dbReference>
<dbReference type="AlphaFoldDB" id="A0A7W7SYP0"/>
<sequence>MRLRLTAHPVVGHGTLHRVLVPRFELRNLWVRSPAYGYGMLIGSRADLLRLGALARLAAISPHSAVHVPLRHVPLDDAMLRASFRDGPQCDLLFVRQETGMPASAWPEIRTGMRRRRSSARPLTARLSDEWDDSVRREWHPRPRWSEHADTMIFTGDAGGLHALARCVTEAGDLLADDRSIHRFGLSALLGLTGLFGGDDHEFDVYGRDPIFHKSRWARLRNAQECPSASSS</sequence>
<evidence type="ECO:0000313" key="2">
    <source>
        <dbReference type="Proteomes" id="UP000542674"/>
    </source>
</evidence>
<dbReference type="Proteomes" id="UP000542674">
    <property type="component" value="Unassembled WGS sequence"/>
</dbReference>
<proteinExistence type="predicted"/>
<name>A0A7W7SYP0_9PSEU</name>
<protein>
    <submittedName>
        <fullName evidence="1">Uncharacterized protein</fullName>
    </submittedName>
</protein>
<keyword evidence="2" id="KW-1185">Reference proteome</keyword>
<reference evidence="1 2" key="1">
    <citation type="submission" date="2020-08" db="EMBL/GenBank/DDBJ databases">
        <title>Sequencing the genomes of 1000 actinobacteria strains.</title>
        <authorList>
            <person name="Klenk H.-P."/>
        </authorList>
    </citation>
    <scope>NUCLEOTIDE SEQUENCE [LARGE SCALE GENOMIC DNA]</scope>
    <source>
        <strain evidence="1 2">DSM 45084</strain>
    </source>
</reference>
<gene>
    <name evidence="1" type="ORF">F4559_000490</name>
</gene>
<evidence type="ECO:0000313" key="1">
    <source>
        <dbReference type="EMBL" id="MBB4963131.1"/>
    </source>
</evidence>
<dbReference type="RefSeq" id="WP_184665957.1">
    <property type="nucleotide sequence ID" value="NZ_BAABAI010000004.1"/>
</dbReference>